<keyword evidence="2" id="KW-1185">Reference proteome</keyword>
<dbReference type="Proteomes" id="UP001148662">
    <property type="component" value="Unassembled WGS sequence"/>
</dbReference>
<reference evidence="1" key="1">
    <citation type="submission" date="2022-07" db="EMBL/GenBank/DDBJ databases">
        <title>Genome Sequence of Phlebia brevispora.</title>
        <authorList>
            <person name="Buettner E."/>
        </authorList>
    </citation>
    <scope>NUCLEOTIDE SEQUENCE</scope>
    <source>
        <strain evidence="1">MPL23</strain>
    </source>
</reference>
<name>A0ACC1RKS3_9APHY</name>
<evidence type="ECO:0000313" key="2">
    <source>
        <dbReference type="Proteomes" id="UP001148662"/>
    </source>
</evidence>
<gene>
    <name evidence="1" type="ORF">NM688_g9109</name>
</gene>
<accession>A0ACC1RKS3</accession>
<organism evidence="1 2">
    <name type="scientific">Phlebia brevispora</name>
    <dbReference type="NCBI Taxonomy" id="194682"/>
    <lineage>
        <taxon>Eukaryota</taxon>
        <taxon>Fungi</taxon>
        <taxon>Dikarya</taxon>
        <taxon>Basidiomycota</taxon>
        <taxon>Agaricomycotina</taxon>
        <taxon>Agaricomycetes</taxon>
        <taxon>Polyporales</taxon>
        <taxon>Meruliaceae</taxon>
        <taxon>Phlebia</taxon>
    </lineage>
</organism>
<sequence>MADIAGDCLGAFCALCCICCSDSLQNWCLFKHWGAGSSSSAGCCTSCCKRSFDDDDFEKEEARLHESALARERERDATAGPNGESKLRPSENTVVSTQPTAAKTMTQPKRSTDGRPSMQDPRA</sequence>
<protein>
    <submittedName>
        <fullName evidence="1">Uncharacterized protein</fullName>
    </submittedName>
</protein>
<dbReference type="EMBL" id="JANHOG010002698">
    <property type="protein sequence ID" value="KAJ3520822.1"/>
    <property type="molecule type" value="Genomic_DNA"/>
</dbReference>
<evidence type="ECO:0000313" key="1">
    <source>
        <dbReference type="EMBL" id="KAJ3520822.1"/>
    </source>
</evidence>
<proteinExistence type="predicted"/>
<comment type="caution">
    <text evidence="1">The sequence shown here is derived from an EMBL/GenBank/DDBJ whole genome shotgun (WGS) entry which is preliminary data.</text>
</comment>